<dbReference type="InterPro" id="IPR043137">
    <property type="entry name" value="GGT_ssub_C"/>
</dbReference>
<dbReference type="PANTHER" id="PTHR43881">
    <property type="entry name" value="GAMMA-GLUTAMYLTRANSPEPTIDASE (AFU_ORTHOLOGUE AFUA_4G13580)"/>
    <property type="match status" value="1"/>
</dbReference>
<accession>A0A062TU42</accession>
<dbReference type="OrthoDB" id="9781342at2"/>
<dbReference type="InterPro" id="IPR029055">
    <property type="entry name" value="Ntn_hydrolases_N"/>
</dbReference>
<dbReference type="SUPFAM" id="SSF56235">
    <property type="entry name" value="N-terminal nucleophile aminohydrolases (Ntn hydrolases)"/>
    <property type="match status" value="1"/>
</dbReference>
<dbReference type="Pfam" id="PF01019">
    <property type="entry name" value="G_glu_transpept"/>
    <property type="match status" value="1"/>
</dbReference>
<protein>
    <submittedName>
        <fullName evidence="1">Uncharacterized protein</fullName>
    </submittedName>
</protein>
<dbReference type="STRING" id="1280941.HY2_04420"/>
<dbReference type="Proteomes" id="UP000249123">
    <property type="component" value="Unassembled WGS sequence"/>
</dbReference>
<proteinExistence type="predicted"/>
<dbReference type="EMBL" id="AWFB01000056">
    <property type="protein sequence ID" value="RAN31279.1"/>
    <property type="molecule type" value="Genomic_DNA"/>
</dbReference>
<dbReference type="Gene3D" id="3.60.20.40">
    <property type="match status" value="1"/>
</dbReference>
<gene>
    <name evidence="1" type="ORF">HY3_04115</name>
</gene>
<dbReference type="PRINTS" id="PR01210">
    <property type="entry name" value="GGTRANSPTASE"/>
</dbReference>
<comment type="caution">
    <text evidence="1">The sequence shown here is derived from an EMBL/GenBank/DDBJ whole genome shotgun (WGS) entry which is preliminary data.</text>
</comment>
<dbReference type="InterPro" id="IPR043138">
    <property type="entry name" value="GGT_lsub"/>
</dbReference>
<dbReference type="AlphaFoldDB" id="A0A062TU42"/>
<dbReference type="PROSITE" id="PS51257">
    <property type="entry name" value="PROKAR_LIPOPROTEIN"/>
    <property type="match status" value="1"/>
</dbReference>
<dbReference type="PANTHER" id="PTHR43881:SF1">
    <property type="entry name" value="GAMMA-GLUTAMYLTRANSPEPTIDASE (AFU_ORTHOLOGUE AFUA_4G13580)"/>
    <property type="match status" value="1"/>
</dbReference>
<dbReference type="Gene3D" id="1.10.246.130">
    <property type="match status" value="1"/>
</dbReference>
<organism evidence="1 2">
    <name type="scientific">Hyphomonas pacifica</name>
    <dbReference type="NCBI Taxonomy" id="1280941"/>
    <lineage>
        <taxon>Bacteria</taxon>
        <taxon>Pseudomonadati</taxon>
        <taxon>Pseudomonadota</taxon>
        <taxon>Alphaproteobacteria</taxon>
        <taxon>Hyphomonadales</taxon>
        <taxon>Hyphomonadaceae</taxon>
        <taxon>Hyphomonas</taxon>
    </lineage>
</organism>
<keyword evidence="2" id="KW-1185">Reference proteome</keyword>
<reference evidence="1 2" key="1">
    <citation type="submission" date="2013-04" db="EMBL/GenBank/DDBJ databases">
        <title>Hyphomonas sp. T24B3 Genome Sequencing.</title>
        <authorList>
            <person name="Lai Q."/>
            <person name="Shao Z."/>
        </authorList>
    </citation>
    <scope>NUCLEOTIDE SEQUENCE [LARGE SCALE GENOMIC DNA]</scope>
    <source>
        <strain evidence="1 2">T24B3</strain>
    </source>
</reference>
<dbReference type="eggNOG" id="COG0405">
    <property type="taxonomic scope" value="Bacteria"/>
</dbReference>
<name>A0A062TU42_9PROT</name>
<dbReference type="InterPro" id="IPR052896">
    <property type="entry name" value="GGT-like_enzyme"/>
</dbReference>
<evidence type="ECO:0000313" key="2">
    <source>
        <dbReference type="Proteomes" id="UP000249123"/>
    </source>
</evidence>
<evidence type="ECO:0000313" key="1">
    <source>
        <dbReference type="EMBL" id="RAN31279.1"/>
    </source>
</evidence>
<sequence>MKPVRMIAMVALAAGLSACASTEPAPETEMEANAKVTQTSMVSIEIAEQDTKATPPGPGDRMPTGRDLGVRSAVVAPNGAAATAHPLATQTALDVLKSGGSAVDAAIAANAMLGLVEPTGNGIGGDLFAIVWDPETQQLYGYNGSGRSAKGATLAEMQAKADEFMDGEEIPPFGAAPVTVPGTVEGWFTLHERFGKKPMADNLKPAITYAREGAPIPEVISYYWSFGPKRFEPAYESGMLEEYENARKTYFSPAPIEGSLFRNPDLADTLSQIAEGGRDAFYKGSLAHRMNDYFERIDGFLTYDDFASHTGEWVEPVCVTYRANYKVCELPPNTQGIAALQMLQMLERFDLRSMGFGSADSIMAQVEAKRLAFADRAAGYADPEYSGIEPEVFIRPGYNAERAGQIDLAKAMAPPAPGFAEADAKLKDGDTTYLTVTDKNGMMVSLIQSNYRGMGSGLVADGMGFMFQDRGQLFSLDPDHPNVWEPGKRPFHTIIPAFAFKKDMPGCQVRAEPIEQACPFEPWLSFGLMGGGMQPQGHVQVILNLVDYDMGLQEAGDTARWEHTGGCEPTNDLTGDTCETDMGIVHLESGIPPKTRAELEARGHTVDCCKANAGGYQAIMRDFESGAWIAATEMRKDGSADGY</sequence>